<accession>A0A4C1UDE8</accession>
<name>A0A4C1UDE8_EUMVA</name>
<proteinExistence type="predicted"/>
<feature type="region of interest" description="Disordered" evidence="1">
    <location>
        <begin position="210"/>
        <end position="245"/>
    </location>
</feature>
<feature type="region of interest" description="Disordered" evidence="1">
    <location>
        <begin position="79"/>
        <end position="105"/>
    </location>
</feature>
<organism evidence="2 3">
    <name type="scientific">Eumeta variegata</name>
    <name type="common">Bagworm moth</name>
    <name type="synonym">Eumeta japonica</name>
    <dbReference type="NCBI Taxonomy" id="151549"/>
    <lineage>
        <taxon>Eukaryota</taxon>
        <taxon>Metazoa</taxon>
        <taxon>Ecdysozoa</taxon>
        <taxon>Arthropoda</taxon>
        <taxon>Hexapoda</taxon>
        <taxon>Insecta</taxon>
        <taxon>Pterygota</taxon>
        <taxon>Neoptera</taxon>
        <taxon>Endopterygota</taxon>
        <taxon>Lepidoptera</taxon>
        <taxon>Glossata</taxon>
        <taxon>Ditrysia</taxon>
        <taxon>Tineoidea</taxon>
        <taxon>Psychidae</taxon>
        <taxon>Oiketicinae</taxon>
        <taxon>Eumeta</taxon>
    </lineage>
</organism>
<gene>
    <name evidence="2" type="ORF">EVAR_20795_1</name>
</gene>
<feature type="compositionally biased region" description="Pro residues" evidence="1">
    <location>
        <begin position="210"/>
        <end position="221"/>
    </location>
</feature>
<keyword evidence="3" id="KW-1185">Reference proteome</keyword>
<evidence type="ECO:0000313" key="3">
    <source>
        <dbReference type="Proteomes" id="UP000299102"/>
    </source>
</evidence>
<reference evidence="2 3" key="1">
    <citation type="journal article" date="2019" name="Commun. Biol.">
        <title>The bagworm genome reveals a unique fibroin gene that provides high tensile strength.</title>
        <authorList>
            <person name="Kono N."/>
            <person name="Nakamura H."/>
            <person name="Ohtoshi R."/>
            <person name="Tomita M."/>
            <person name="Numata K."/>
            <person name="Arakawa K."/>
        </authorList>
    </citation>
    <scope>NUCLEOTIDE SEQUENCE [LARGE SCALE GENOMIC DNA]</scope>
</reference>
<evidence type="ECO:0000256" key="1">
    <source>
        <dbReference type="SAM" id="MobiDB-lite"/>
    </source>
</evidence>
<feature type="compositionally biased region" description="Basic and acidic residues" evidence="1">
    <location>
        <begin position="235"/>
        <end position="245"/>
    </location>
</feature>
<dbReference type="AlphaFoldDB" id="A0A4C1UDE8"/>
<protein>
    <submittedName>
        <fullName evidence="2">Uncharacterized protein</fullName>
    </submittedName>
</protein>
<sequence length="276" mass="31325">MRPFHTRLAKVLNADRKPFPTWARSLRGKPDCWCGDACRGDGSPHYTRVYIQSIYSRVYCVVTDRHAIQCFARVNVTKAEPPSISKPETESRAGREQNPRIDRVIGRNEKLKNPFYVHPISQREGGDQHRSSHGITTAVATLSPLSQINARARGTLGYHINITFRASGKTRASARRGPLTRPYGRCSRGRRIYREARRRNEVFNFLPPLPPLRSPSPPPRSAPSLPLHRSVSLVERARPGTESNVKLKSELELSTGSKQEPTVKFEFQWRVKPISR</sequence>
<dbReference type="EMBL" id="BGZK01000162">
    <property type="protein sequence ID" value="GBP24471.1"/>
    <property type="molecule type" value="Genomic_DNA"/>
</dbReference>
<feature type="compositionally biased region" description="Basic and acidic residues" evidence="1">
    <location>
        <begin position="87"/>
        <end position="105"/>
    </location>
</feature>
<dbReference type="Proteomes" id="UP000299102">
    <property type="component" value="Unassembled WGS sequence"/>
</dbReference>
<evidence type="ECO:0000313" key="2">
    <source>
        <dbReference type="EMBL" id="GBP24471.1"/>
    </source>
</evidence>
<comment type="caution">
    <text evidence="2">The sequence shown here is derived from an EMBL/GenBank/DDBJ whole genome shotgun (WGS) entry which is preliminary data.</text>
</comment>